<keyword evidence="2 3" id="KW-0040">ANK repeat</keyword>
<dbReference type="Pfam" id="PF13637">
    <property type="entry name" value="Ank_4"/>
    <property type="match status" value="1"/>
</dbReference>
<evidence type="ECO:0000256" key="1">
    <source>
        <dbReference type="ARBA" id="ARBA00022737"/>
    </source>
</evidence>
<name>A0A8J2S6L7_9STRA</name>
<dbReference type="PANTHER" id="PTHR24189:SF50">
    <property type="entry name" value="ANKYRIN REPEAT AND SOCS BOX PROTEIN 2"/>
    <property type="match status" value="1"/>
</dbReference>
<evidence type="ECO:0000313" key="5">
    <source>
        <dbReference type="Proteomes" id="UP000789595"/>
    </source>
</evidence>
<gene>
    <name evidence="4" type="ORF">PECAL_1P20400</name>
</gene>
<protein>
    <submittedName>
        <fullName evidence="4">Uncharacterized protein</fullName>
    </submittedName>
</protein>
<dbReference type="Gene3D" id="1.25.40.20">
    <property type="entry name" value="Ankyrin repeat-containing domain"/>
    <property type="match status" value="1"/>
</dbReference>
<proteinExistence type="predicted"/>
<dbReference type="InterPro" id="IPR036770">
    <property type="entry name" value="Ankyrin_rpt-contain_sf"/>
</dbReference>
<dbReference type="PROSITE" id="PS50297">
    <property type="entry name" value="ANK_REP_REGION"/>
    <property type="match status" value="1"/>
</dbReference>
<reference evidence="4" key="1">
    <citation type="submission" date="2021-11" db="EMBL/GenBank/DDBJ databases">
        <authorList>
            <consortium name="Genoscope - CEA"/>
            <person name="William W."/>
        </authorList>
    </citation>
    <scope>NUCLEOTIDE SEQUENCE</scope>
</reference>
<dbReference type="OrthoDB" id="366390at2759"/>
<dbReference type="PANTHER" id="PTHR24189">
    <property type="entry name" value="MYOTROPHIN"/>
    <property type="match status" value="1"/>
</dbReference>
<evidence type="ECO:0000256" key="3">
    <source>
        <dbReference type="PROSITE-ProRule" id="PRU00023"/>
    </source>
</evidence>
<dbReference type="InterPro" id="IPR050745">
    <property type="entry name" value="Multifunctional_regulatory"/>
</dbReference>
<accession>A0A8J2S6L7</accession>
<organism evidence="4 5">
    <name type="scientific">Pelagomonas calceolata</name>
    <dbReference type="NCBI Taxonomy" id="35677"/>
    <lineage>
        <taxon>Eukaryota</taxon>
        <taxon>Sar</taxon>
        <taxon>Stramenopiles</taxon>
        <taxon>Ochrophyta</taxon>
        <taxon>Pelagophyceae</taxon>
        <taxon>Pelagomonadales</taxon>
        <taxon>Pelagomonadaceae</taxon>
        <taxon>Pelagomonas</taxon>
    </lineage>
</organism>
<keyword evidence="1" id="KW-0677">Repeat</keyword>
<evidence type="ECO:0000313" key="4">
    <source>
        <dbReference type="EMBL" id="CAH0365593.1"/>
    </source>
</evidence>
<evidence type="ECO:0000256" key="2">
    <source>
        <dbReference type="ARBA" id="ARBA00023043"/>
    </source>
</evidence>
<dbReference type="Proteomes" id="UP000789595">
    <property type="component" value="Unassembled WGS sequence"/>
</dbReference>
<keyword evidence="5" id="KW-1185">Reference proteome</keyword>
<dbReference type="SUPFAM" id="SSF48403">
    <property type="entry name" value="Ankyrin repeat"/>
    <property type="match status" value="1"/>
</dbReference>
<feature type="repeat" description="ANK" evidence="3">
    <location>
        <begin position="74"/>
        <end position="109"/>
    </location>
</feature>
<dbReference type="SMART" id="SM00248">
    <property type="entry name" value="ANK"/>
    <property type="match status" value="3"/>
</dbReference>
<dbReference type="InterPro" id="IPR002110">
    <property type="entry name" value="Ankyrin_rpt"/>
</dbReference>
<sequence length="418" mass="46515">MVPAEIFTAAERCAGDDEFLQQIRTWLDSGGDVNDSGGNSWHRQDLCLLSRSNHPHLTKFLLERGADVNCVNESGMTPLYYSCGIPNRGGTDIINMLLDAGANIDAKTTEAVGAVAIAGETALSTSLDWFRHEDGKTALRYVTLLLRRGASLDDCWGGLPAEECLRHIEDPEAFNESINDIYDQMDPSMATNEDFIACKKLIADERRRRFVAKRKEVLRLRSLLVRGRAKKSSDAMIEPSFRLPDGVLWNVLSFWPPQRPKTFWRARAYDGPRPGCVFTTRGGRTGYWLDGEATVVSGDRPMHWTSNATSDGAWTCLDDAWNCFVNERLPEMKISQLMKMLATLKPLAKDAYKAAMAAREGKNEEAARQVVRALFEHITRGAILDAYAKAYAPPGPLTGALALDYRGPGYLPENRPRP</sequence>
<dbReference type="PROSITE" id="PS50088">
    <property type="entry name" value="ANK_REPEAT"/>
    <property type="match status" value="1"/>
</dbReference>
<dbReference type="AlphaFoldDB" id="A0A8J2S6L7"/>
<comment type="caution">
    <text evidence="4">The sequence shown here is derived from an EMBL/GenBank/DDBJ whole genome shotgun (WGS) entry which is preliminary data.</text>
</comment>
<dbReference type="EMBL" id="CAKKNE010000001">
    <property type="protein sequence ID" value="CAH0365593.1"/>
    <property type="molecule type" value="Genomic_DNA"/>
</dbReference>